<evidence type="ECO:0000313" key="2">
    <source>
        <dbReference type="Proteomes" id="UP001446871"/>
    </source>
</evidence>
<keyword evidence="2" id="KW-1185">Reference proteome</keyword>
<evidence type="ECO:0000313" key="1">
    <source>
        <dbReference type="EMBL" id="KAK8047466.1"/>
    </source>
</evidence>
<gene>
    <name evidence="1" type="ORF">PG996_015530</name>
</gene>
<name>A0ABR1TNL1_9PEZI</name>
<dbReference type="EMBL" id="JAQQWM010000009">
    <property type="protein sequence ID" value="KAK8047466.1"/>
    <property type="molecule type" value="Genomic_DNA"/>
</dbReference>
<dbReference type="Proteomes" id="UP001446871">
    <property type="component" value="Unassembled WGS sequence"/>
</dbReference>
<protein>
    <submittedName>
        <fullName evidence="1">Uncharacterized protein</fullName>
    </submittedName>
</protein>
<comment type="caution">
    <text evidence="1">The sequence shown here is derived from an EMBL/GenBank/DDBJ whole genome shotgun (WGS) entry which is preliminary data.</text>
</comment>
<proteinExistence type="predicted"/>
<reference evidence="1 2" key="1">
    <citation type="submission" date="2023-01" db="EMBL/GenBank/DDBJ databases">
        <title>Analysis of 21 Apiospora genomes using comparative genomics revels a genus with tremendous synthesis potential of carbohydrate active enzymes and secondary metabolites.</title>
        <authorList>
            <person name="Sorensen T."/>
        </authorList>
    </citation>
    <scope>NUCLEOTIDE SEQUENCE [LARGE SCALE GENOMIC DNA]</scope>
    <source>
        <strain evidence="1 2">CBS 83171</strain>
    </source>
</reference>
<accession>A0ABR1TNL1</accession>
<organism evidence="1 2">
    <name type="scientific">Apiospora saccharicola</name>
    <dbReference type="NCBI Taxonomy" id="335842"/>
    <lineage>
        <taxon>Eukaryota</taxon>
        <taxon>Fungi</taxon>
        <taxon>Dikarya</taxon>
        <taxon>Ascomycota</taxon>
        <taxon>Pezizomycotina</taxon>
        <taxon>Sordariomycetes</taxon>
        <taxon>Xylariomycetidae</taxon>
        <taxon>Amphisphaeriales</taxon>
        <taxon>Apiosporaceae</taxon>
        <taxon>Apiospora</taxon>
    </lineage>
</organism>
<sequence>MSTTTNPPLLPPPPPYVGCGACEHQNSQSYQLVEDTDILVDPELRELNEMCLPRWKTRISGPSIGSDGIIKPNGRHVARPERPEYATVMGLPPNPRWKAVLTHLRDDMHRHRLSLDDFRPYQRVLFPIIASILYIRDCDTHLGAPTVSAIPAPLSVHMKVLEQRPGLIPTQRGWKRMLRTDYSGPKVKPTCSLGRTRKTTHALFEVASTIINLAIYFCHYWSEIGKDQRAMLWHNVAMNTPDVDPSDFGMMLYHLHTNHQSRWHNAHLGYDLTYTGALQTLIDSIPSKGPEGLIRKLSVDYHVVVPILCGYDPREACNMKAAIKNLANTHGISLTVPTDKTVERRDPSSEKGRKDIRRSHIPLSIRFFLWLGIPTRYG</sequence>